<dbReference type="InterPro" id="IPR001849">
    <property type="entry name" value="PH_domain"/>
</dbReference>
<keyword evidence="5" id="KW-0963">Cytoplasm</keyword>
<feature type="region of interest" description="Disordered" evidence="16">
    <location>
        <begin position="521"/>
        <end position="551"/>
    </location>
</feature>
<dbReference type="GO" id="GO:0005524">
    <property type="term" value="F:ATP binding"/>
    <property type="evidence" value="ECO:0007669"/>
    <property type="project" value="UniProtKB-KW"/>
</dbReference>
<dbReference type="InterPro" id="IPR001660">
    <property type="entry name" value="SAM"/>
</dbReference>
<dbReference type="Pfam" id="PF00609">
    <property type="entry name" value="DAGK_acc"/>
    <property type="match status" value="1"/>
</dbReference>
<evidence type="ECO:0000256" key="6">
    <source>
        <dbReference type="ARBA" id="ARBA00022553"/>
    </source>
</evidence>
<dbReference type="PROSITE" id="PS50146">
    <property type="entry name" value="DAGK"/>
    <property type="match status" value="1"/>
</dbReference>
<keyword evidence="7 15" id="KW-0808">Transferase</keyword>
<dbReference type="PROSITE" id="PS50081">
    <property type="entry name" value="ZF_DAG_PE_2"/>
    <property type="match status" value="2"/>
</dbReference>
<evidence type="ECO:0000256" key="13">
    <source>
        <dbReference type="ARBA" id="ARBA00022833"/>
    </source>
</evidence>
<keyword evidence="21" id="KW-1185">Reference proteome</keyword>
<dbReference type="FunFam" id="3.40.50.10330:FF:000001">
    <property type="entry name" value="Diacylglycerol kinase"/>
    <property type="match status" value="1"/>
</dbReference>
<evidence type="ECO:0000256" key="11">
    <source>
        <dbReference type="ARBA" id="ARBA00022771"/>
    </source>
</evidence>
<accession>A0A6P8XYF6</accession>
<dbReference type="GO" id="GO:0004143">
    <property type="term" value="F:ATP-dependent diacylglycerol kinase activity"/>
    <property type="evidence" value="ECO:0007669"/>
    <property type="project" value="UniProtKB-EC"/>
</dbReference>
<dbReference type="Gene3D" id="2.30.29.30">
    <property type="entry name" value="Pleckstrin-homology domain (PH domain)/Phosphotyrosine-binding domain (PTB)"/>
    <property type="match status" value="1"/>
</dbReference>
<feature type="region of interest" description="Disordered" evidence="16">
    <location>
        <begin position="580"/>
        <end position="619"/>
    </location>
</feature>
<keyword evidence="14 15" id="KW-0067">ATP-binding</keyword>
<dbReference type="SMART" id="SM00045">
    <property type="entry name" value="DAGKa"/>
    <property type="match status" value="1"/>
</dbReference>
<feature type="domain" description="SAM" evidence="19">
    <location>
        <begin position="1690"/>
        <end position="1752"/>
    </location>
</feature>
<dbReference type="InterPro" id="IPR054474">
    <property type="entry name" value="DGKD_4H"/>
</dbReference>
<dbReference type="Gene3D" id="3.30.60.20">
    <property type="match status" value="2"/>
</dbReference>
<name>A0A6P8XYF6_THRPL</name>
<organism evidence="22">
    <name type="scientific">Thrips palmi</name>
    <name type="common">Melon thrips</name>
    <dbReference type="NCBI Taxonomy" id="161013"/>
    <lineage>
        <taxon>Eukaryota</taxon>
        <taxon>Metazoa</taxon>
        <taxon>Ecdysozoa</taxon>
        <taxon>Arthropoda</taxon>
        <taxon>Hexapoda</taxon>
        <taxon>Insecta</taxon>
        <taxon>Pterygota</taxon>
        <taxon>Neoptera</taxon>
        <taxon>Paraneoptera</taxon>
        <taxon>Thysanoptera</taxon>
        <taxon>Terebrantia</taxon>
        <taxon>Thripoidea</taxon>
        <taxon>Thripidae</taxon>
        <taxon>Thrips</taxon>
    </lineage>
</organism>
<feature type="compositionally biased region" description="Low complexity" evidence="16">
    <location>
        <begin position="1033"/>
        <end position="1043"/>
    </location>
</feature>
<evidence type="ECO:0000256" key="15">
    <source>
        <dbReference type="RuleBase" id="RU361128"/>
    </source>
</evidence>
<dbReference type="SMART" id="SM00046">
    <property type="entry name" value="DAGKc"/>
    <property type="match status" value="1"/>
</dbReference>
<keyword evidence="6" id="KW-0597">Phosphoprotein</keyword>
<dbReference type="InterPro" id="IPR001206">
    <property type="entry name" value="Diacylglycerol_kinase_cat_dom"/>
</dbReference>
<evidence type="ECO:0000256" key="14">
    <source>
        <dbReference type="ARBA" id="ARBA00022840"/>
    </source>
</evidence>
<feature type="domain" description="DAGKc" evidence="20">
    <location>
        <begin position="281"/>
        <end position="418"/>
    </location>
</feature>
<dbReference type="GO" id="GO:0005886">
    <property type="term" value="C:plasma membrane"/>
    <property type="evidence" value="ECO:0007669"/>
    <property type="project" value="TreeGrafter"/>
</dbReference>
<keyword evidence="9" id="KW-0677">Repeat</keyword>
<dbReference type="InterPro" id="IPR017438">
    <property type="entry name" value="ATP-NAD_kinase_N"/>
</dbReference>
<dbReference type="GO" id="GO:0007200">
    <property type="term" value="P:phospholipase C-activating G protein-coupled receptor signaling pathway"/>
    <property type="evidence" value="ECO:0007669"/>
    <property type="project" value="InterPro"/>
</dbReference>
<feature type="region of interest" description="Disordered" evidence="16">
    <location>
        <begin position="985"/>
        <end position="1046"/>
    </location>
</feature>
<feature type="domain" description="Phorbol-ester/DAG-type" evidence="18">
    <location>
        <begin position="127"/>
        <end position="177"/>
    </location>
</feature>
<dbReference type="GO" id="GO:0046486">
    <property type="term" value="P:glycerolipid metabolic process"/>
    <property type="evidence" value="ECO:0007669"/>
    <property type="project" value="UniProtKB-ARBA"/>
</dbReference>
<keyword evidence="13" id="KW-0862">Zinc</keyword>
<evidence type="ECO:0000259" key="17">
    <source>
        <dbReference type="PROSITE" id="PS50003"/>
    </source>
</evidence>
<dbReference type="FunFam" id="2.60.200.40:FF:000001">
    <property type="entry name" value="Diacylglycerol kinase"/>
    <property type="match status" value="1"/>
</dbReference>
<dbReference type="RefSeq" id="XP_034232118.1">
    <property type="nucleotide sequence ID" value="XM_034376227.1"/>
</dbReference>
<dbReference type="InterPro" id="IPR013761">
    <property type="entry name" value="SAM/pointed_sf"/>
</dbReference>
<evidence type="ECO:0000256" key="9">
    <source>
        <dbReference type="ARBA" id="ARBA00022737"/>
    </source>
</evidence>
<comment type="function">
    <text evidence="2">Phosphorylates diacylglycerol (DAG) to generate phosphatidic acid (PA).</text>
</comment>
<dbReference type="PROSITE" id="PS50105">
    <property type="entry name" value="SAM_DOMAIN"/>
    <property type="match status" value="1"/>
</dbReference>
<feature type="domain" description="PH" evidence="17">
    <location>
        <begin position="11"/>
        <end position="104"/>
    </location>
</feature>
<comment type="similarity">
    <text evidence="4 15">Belongs to the eukaryotic diacylglycerol kinase family.</text>
</comment>
<evidence type="ECO:0000259" key="18">
    <source>
        <dbReference type="PROSITE" id="PS50081"/>
    </source>
</evidence>
<feature type="compositionally biased region" description="Basic and acidic residues" evidence="16">
    <location>
        <begin position="1138"/>
        <end position="1154"/>
    </location>
</feature>
<evidence type="ECO:0000259" key="19">
    <source>
        <dbReference type="PROSITE" id="PS50105"/>
    </source>
</evidence>
<dbReference type="PROSITE" id="PS50003">
    <property type="entry name" value="PH_DOMAIN"/>
    <property type="match status" value="1"/>
</dbReference>
<dbReference type="Pfam" id="PF00169">
    <property type="entry name" value="PH"/>
    <property type="match status" value="1"/>
</dbReference>
<dbReference type="InterPro" id="IPR016064">
    <property type="entry name" value="NAD/diacylglycerol_kinase_sf"/>
</dbReference>
<feature type="compositionally biased region" description="Basic and acidic residues" evidence="16">
    <location>
        <begin position="703"/>
        <end position="715"/>
    </location>
</feature>
<evidence type="ECO:0000259" key="20">
    <source>
        <dbReference type="PROSITE" id="PS50146"/>
    </source>
</evidence>
<dbReference type="Pfam" id="PF00130">
    <property type="entry name" value="C1_1"/>
    <property type="match status" value="2"/>
</dbReference>
<dbReference type="FunCoup" id="A0A6P8XYF6">
    <property type="interactions" value="304"/>
</dbReference>
<dbReference type="InterPro" id="IPR046349">
    <property type="entry name" value="C1-like_sf"/>
</dbReference>
<gene>
    <name evidence="22" type="primary">LOC117640037</name>
</gene>
<reference evidence="22" key="1">
    <citation type="submission" date="2025-08" db="UniProtKB">
        <authorList>
            <consortium name="RefSeq"/>
        </authorList>
    </citation>
    <scope>IDENTIFICATION</scope>
    <source>
        <tissue evidence="22">Total insect</tissue>
    </source>
</reference>
<dbReference type="InterPro" id="IPR002219">
    <property type="entry name" value="PKC_DAG/PE"/>
</dbReference>
<dbReference type="InterPro" id="IPR037607">
    <property type="entry name" value="DGK"/>
</dbReference>
<keyword evidence="11" id="KW-0863">Zinc-finger</keyword>
<dbReference type="PANTHER" id="PTHR11255">
    <property type="entry name" value="DIACYLGLYCEROL KINASE"/>
    <property type="match status" value="1"/>
</dbReference>
<evidence type="ECO:0000256" key="12">
    <source>
        <dbReference type="ARBA" id="ARBA00022777"/>
    </source>
</evidence>
<feature type="compositionally biased region" description="Low complexity" evidence="16">
    <location>
        <begin position="1121"/>
        <end position="1130"/>
    </location>
</feature>
<dbReference type="SMART" id="SM00233">
    <property type="entry name" value="PH"/>
    <property type="match status" value="1"/>
</dbReference>
<dbReference type="EC" id="2.7.1.107" evidence="15"/>
<evidence type="ECO:0000256" key="8">
    <source>
        <dbReference type="ARBA" id="ARBA00022723"/>
    </source>
</evidence>
<dbReference type="Gene3D" id="3.40.50.10330">
    <property type="entry name" value="Probable inorganic polyphosphate/atp-NAD kinase, domain 1"/>
    <property type="match status" value="1"/>
</dbReference>
<dbReference type="PROSITE" id="PS00479">
    <property type="entry name" value="ZF_DAG_PE_1"/>
    <property type="match status" value="1"/>
</dbReference>
<feature type="region of interest" description="Disordered" evidence="16">
    <location>
        <begin position="1059"/>
        <end position="1085"/>
    </location>
</feature>
<dbReference type="InParanoid" id="A0A6P8XYF6"/>
<evidence type="ECO:0000256" key="1">
    <source>
        <dbReference type="ARBA" id="ARBA00001383"/>
    </source>
</evidence>
<dbReference type="KEGG" id="tpal:117640037"/>
<dbReference type="Proteomes" id="UP000515158">
    <property type="component" value="Unplaced"/>
</dbReference>
<dbReference type="FunFam" id="1.10.150.50:FF:000021">
    <property type="entry name" value="Diacylglycerol kinase"/>
    <property type="match status" value="1"/>
</dbReference>
<dbReference type="FunFam" id="3.30.60.20:FF:000002">
    <property type="entry name" value="Diacylglycerol kinase"/>
    <property type="match status" value="1"/>
</dbReference>
<keyword evidence="10 15" id="KW-0547">Nucleotide-binding</keyword>
<keyword evidence="8" id="KW-0479">Metal-binding</keyword>
<evidence type="ECO:0000256" key="3">
    <source>
        <dbReference type="ARBA" id="ARBA00004496"/>
    </source>
</evidence>
<feature type="compositionally biased region" description="Basic and acidic residues" evidence="16">
    <location>
        <begin position="988"/>
        <end position="1001"/>
    </location>
</feature>
<proteinExistence type="inferred from homology"/>
<dbReference type="GeneID" id="117640037"/>
<dbReference type="PANTHER" id="PTHR11255:SF109">
    <property type="entry name" value="DIACYLGLYCEROL KINASE ETA"/>
    <property type="match status" value="1"/>
</dbReference>
<dbReference type="Gene3D" id="2.60.200.40">
    <property type="match status" value="1"/>
</dbReference>
<dbReference type="SUPFAM" id="SSF57889">
    <property type="entry name" value="Cysteine-rich domain"/>
    <property type="match status" value="2"/>
</dbReference>
<dbReference type="SUPFAM" id="SSF50729">
    <property type="entry name" value="PH domain-like"/>
    <property type="match status" value="1"/>
</dbReference>
<dbReference type="Pfam" id="PF00536">
    <property type="entry name" value="SAM_1"/>
    <property type="match status" value="1"/>
</dbReference>
<dbReference type="SUPFAM" id="SSF111331">
    <property type="entry name" value="NAD kinase/diacylglycerol kinase-like"/>
    <property type="match status" value="2"/>
</dbReference>
<feature type="domain" description="Phorbol-ester/DAG-type" evidence="18">
    <location>
        <begin position="200"/>
        <end position="251"/>
    </location>
</feature>
<dbReference type="InterPro" id="IPR000756">
    <property type="entry name" value="Diacylglycerol_kin_accessory"/>
</dbReference>
<evidence type="ECO:0000256" key="16">
    <source>
        <dbReference type="SAM" id="MobiDB-lite"/>
    </source>
</evidence>
<dbReference type="CDD" id="cd20800">
    <property type="entry name" value="C1_DGK_typeII_rpt1"/>
    <property type="match status" value="1"/>
</dbReference>
<evidence type="ECO:0000313" key="21">
    <source>
        <dbReference type="Proteomes" id="UP000515158"/>
    </source>
</evidence>
<dbReference type="OrthoDB" id="196165at2759"/>
<evidence type="ECO:0000313" key="22">
    <source>
        <dbReference type="RefSeq" id="XP_034232118.1"/>
    </source>
</evidence>
<feature type="region of interest" description="Disordered" evidence="16">
    <location>
        <begin position="837"/>
        <end position="878"/>
    </location>
</feature>
<comment type="catalytic activity">
    <reaction evidence="1 15">
        <text>a 1,2-diacyl-sn-glycerol + ATP = a 1,2-diacyl-sn-glycero-3-phosphate + ADP + H(+)</text>
        <dbReference type="Rhea" id="RHEA:10272"/>
        <dbReference type="ChEBI" id="CHEBI:15378"/>
        <dbReference type="ChEBI" id="CHEBI:17815"/>
        <dbReference type="ChEBI" id="CHEBI:30616"/>
        <dbReference type="ChEBI" id="CHEBI:58608"/>
        <dbReference type="ChEBI" id="CHEBI:456216"/>
        <dbReference type="EC" id="2.7.1.107"/>
    </reaction>
</comment>
<feature type="compositionally biased region" description="Basic and acidic residues" evidence="16">
    <location>
        <begin position="531"/>
        <end position="544"/>
    </location>
</feature>
<evidence type="ECO:0000256" key="2">
    <source>
        <dbReference type="ARBA" id="ARBA00002064"/>
    </source>
</evidence>
<dbReference type="SMART" id="SM00109">
    <property type="entry name" value="C1"/>
    <property type="match status" value="2"/>
</dbReference>
<dbReference type="Pfam" id="PF00781">
    <property type="entry name" value="DAGK_cat"/>
    <property type="match status" value="1"/>
</dbReference>
<dbReference type="GO" id="GO:0005737">
    <property type="term" value="C:cytoplasm"/>
    <property type="evidence" value="ECO:0007669"/>
    <property type="project" value="UniProtKB-SubCell"/>
</dbReference>
<feature type="compositionally biased region" description="Basic and acidic residues" evidence="16">
    <location>
        <begin position="837"/>
        <end position="852"/>
    </location>
</feature>
<feature type="region of interest" description="Disordered" evidence="16">
    <location>
        <begin position="672"/>
        <end position="715"/>
    </location>
</feature>
<feature type="region of interest" description="Disordered" evidence="16">
    <location>
        <begin position="1109"/>
        <end position="1214"/>
    </location>
</feature>
<evidence type="ECO:0000256" key="7">
    <source>
        <dbReference type="ARBA" id="ARBA00022679"/>
    </source>
</evidence>
<dbReference type="InterPro" id="IPR011993">
    <property type="entry name" value="PH-like_dom_sf"/>
</dbReference>
<dbReference type="Pfam" id="PF22944">
    <property type="entry name" value="DGKD_4H"/>
    <property type="match status" value="1"/>
</dbReference>
<dbReference type="Gene3D" id="1.10.150.50">
    <property type="entry name" value="Transcription Factor, Ets-1"/>
    <property type="match status" value="1"/>
</dbReference>
<keyword evidence="12 15" id="KW-0418">Kinase</keyword>
<dbReference type="SMART" id="SM00454">
    <property type="entry name" value="SAM"/>
    <property type="match status" value="1"/>
</dbReference>
<sequence>MRHKKNVCVTAVAKEGFLMKQTSSFSRWRRRYFKLQGTKLYYAKNNKAVIFDEIDLSDSTVTNLVVRNVAHTFQVISPCRRLALAAESRCLMEEWVSSLKAASNRTGGARLGNDFESGDQHDFLSGQHHWYATSHARPTYCNLCRDALSGVTSHGLSCGICKCKAHKRCAAKAVSNCKWTTLASVGKDIIEDEDGNIVMPHQWVEGNLPVSSKCTVCDKTCGSVLRLQDWRCLWCRACVHTACRPAYRERCPLGPAKISTLPPTALHSVGTDEAWEAVRPQGCSPLLVFVNSKSGDNQGVRFLRRFKQLLNPAQVFDLIGTGPGLGLRLFRHFDPFRILICSGDGSVGWVLSEIDRLNMHKQCQVGVLPLGTGNDLARVLGWGSSCDDETLLTQLLEQYEKACTKMLDRWSIMAFERNISIGTGNLSFTTQVSPPMSTSAMAAYDNSFAYHTSKILQSDDIPIIINAAQSVCEKLKYFALQLPDSSPGKDDKDFEQQCKVVPEKLDLLLQTLGPEGLLLLRSEEEDDGVHDEEKASLDKSEKDYGNQQLRLDSNKRQQLLLRSNSLKKAVRKLVELTEQAVDDQSKHTTKPPMDTLKVHHGTDSGSSSDGSRCPSPALLGSRLTALSPLPDLRRDSGGEDLFPIPVPKEFADRRRSSAMSVDSVTDYLGRLSHRSSLQPPDGEESRQDVLDPASKVSGVNETHIGRSDAHGKVEPNRLPILPELSSEMICNTTSKVRRAGLEGSFLQVAEDPNRRFSFGGFSTDGTSTTTETDTVKFEKCKRPNRGRHSVDSGEDPVWRCFALEASEIADIKHIDSSETSEESAEGAIRLTNTTDVSKDSPVLKHDSIDRHVIGGQNGSEHGDGTDPLVTSGEDNESEDDVKFAIGLSGHAQYTEGDTDPAIKCTLAHFVEGNDIARRSIKCRHIATRRPEARRKTKAHICEESHKTTLDVPLLQVDENFDEDELLPASSIGNLSDEMDPYLKGFKVYSRDPSPEEKKSEPETAEGILTNLSVPEPCRSNRSHSLGGGPTPPSSAASTGSSTGCLFPENDQIQIHIQGSNNNLTTGHDSDTSAGSGGGSTLHIPSPYHLQRKSIATSSAIYQEKERIHHSPLKKPNARGFPHPVISVVVDPPSPTQSEEDKHHLPDDNSYRRYSCDSAGGKASPQQLWRCSPAASRRISSGSLLKVPAESGDRSLSQDDSTPGPRQPFRDRLRSSVERDLQVSIDLMASVSAKTGASSTSSAAESEAVQKAKSLPIINPLVRLPMWPNVSSAGMISKALLANADALCAAASPLMDPDETLLEGFFERCVMNNYFGIGIDAKISLDFHHKREEHPEKCRSRAKNYIWYGVLGSKEWLQKTYKNLDQRVQLECDGQKIPLPSLQGIVILNIPSFMGGTNFWGGTKEDDVFLAPSFDDRVLEVVAVFGSMQMAASRLINLQHHRIAQCQTVQINILGDEGVPIQVDGEAWIQPPGMIRIIHKNRMQMLCRNRALENSLRAWEEKQRSHLPHLTAGLIPHDRLAPFNDEEFSLLLGFIDASTTLVRCVKLLTIRHPSIEADLYDLAAKTHDSLEHVHPGGKLLTGGDLRPAVTGLVASARQLHEESCQLLREKAHKLRLREDLEGQLSSALSNMEVELRKCNNEDGCVTLQPLPPGENERKGKARGLFWLRFRRGERASHPDRSRQTAADVATWGTAEVASWLESIQLGEYIDSFTCHDIRGKELLTLARRDLKELGVTKVGHVKRILQAVRDLNS</sequence>
<dbReference type="GO" id="GO:0008270">
    <property type="term" value="F:zinc ion binding"/>
    <property type="evidence" value="ECO:0007669"/>
    <property type="project" value="UniProtKB-KW"/>
</dbReference>
<evidence type="ECO:0000256" key="10">
    <source>
        <dbReference type="ARBA" id="ARBA00022741"/>
    </source>
</evidence>
<dbReference type="SUPFAM" id="SSF47769">
    <property type="entry name" value="SAM/Pointed domain"/>
    <property type="match status" value="1"/>
</dbReference>
<evidence type="ECO:0000256" key="5">
    <source>
        <dbReference type="ARBA" id="ARBA00022490"/>
    </source>
</evidence>
<comment type="subcellular location">
    <subcellularLocation>
        <location evidence="3">Cytoplasm</location>
    </subcellularLocation>
</comment>
<protein>
    <recommendedName>
        <fullName evidence="15">Diacylglycerol kinase</fullName>
        <shortName evidence="15">DAG kinase</shortName>
        <ecNumber evidence="15">2.7.1.107</ecNumber>
    </recommendedName>
</protein>
<evidence type="ECO:0000256" key="4">
    <source>
        <dbReference type="ARBA" id="ARBA00009280"/>
    </source>
</evidence>